<evidence type="ECO:0000256" key="3">
    <source>
        <dbReference type="ARBA" id="ARBA00022989"/>
    </source>
</evidence>
<organism evidence="6 7">
    <name type="scientific">Candidatus Woykebacteria bacterium RIFCSPHIGHO2_12_FULL_45_10</name>
    <dbReference type="NCBI Taxonomy" id="1802603"/>
    <lineage>
        <taxon>Bacteria</taxon>
        <taxon>Candidatus Woykeibacteriota</taxon>
    </lineage>
</organism>
<dbReference type="PANTHER" id="PTHR31851">
    <property type="entry name" value="FE(2+)/MN(2+) TRANSPORTER PCL1"/>
    <property type="match status" value="1"/>
</dbReference>
<protein>
    <recommendedName>
        <fullName evidence="8">GMP synthase</fullName>
    </recommendedName>
</protein>
<dbReference type="GO" id="GO:0012505">
    <property type="term" value="C:endomembrane system"/>
    <property type="evidence" value="ECO:0007669"/>
    <property type="project" value="UniProtKB-SubCell"/>
</dbReference>
<proteinExistence type="predicted"/>
<dbReference type="Proteomes" id="UP000178068">
    <property type="component" value="Unassembled WGS sequence"/>
</dbReference>
<evidence type="ECO:0000313" key="7">
    <source>
        <dbReference type="Proteomes" id="UP000178068"/>
    </source>
</evidence>
<name>A0A1G1WN30_9BACT</name>
<dbReference type="EMBL" id="MHCZ01000042">
    <property type="protein sequence ID" value="OGY29083.1"/>
    <property type="molecule type" value="Genomic_DNA"/>
</dbReference>
<dbReference type="GO" id="GO:0005384">
    <property type="term" value="F:manganese ion transmembrane transporter activity"/>
    <property type="evidence" value="ECO:0007669"/>
    <property type="project" value="InterPro"/>
</dbReference>
<gene>
    <name evidence="6" type="ORF">A3F35_01950</name>
</gene>
<reference evidence="6 7" key="1">
    <citation type="journal article" date="2016" name="Nat. Commun.">
        <title>Thousands of microbial genomes shed light on interconnected biogeochemical processes in an aquifer system.</title>
        <authorList>
            <person name="Anantharaman K."/>
            <person name="Brown C.T."/>
            <person name="Hug L.A."/>
            <person name="Sharon I."/>
            <person name="Castelle C.J."/>
            <person name="Probst A.J."/>
            <person name="Thomas B.C."/>
            <person name="Singh A."/>
            <person name="Wilkins M.J."/>
            <person name="Karaoz U."/>
            <person name="Brodie E.L."/>
            <person name="Williams K.H."/>
            <person name="Hubbard S.S."/>
            <person name="Banfield J.F."/>
        </authorList>
    </citation>
    <scope>NUCLEOTIDE SEQUENCE [LARGE SCALE GENOMIC DNA]</scope>
</reference>
<evidence type="ECO:0000256" key="4">
    <source>
        <dbReference type="ARBA" id="ARBA00023136"/>
    </source>
</evidence>
<evidence type="ECO:0000313" key="6">
    <source>
        <dbReference type="EMBL" id="OGY29083.1"/>
    </source>
</evidence>
<evidence type="ECO:0000256" key="2">
    <source>
        <dbReference type="ARBA" id="ARBA00022692"/>
    </source>
</evidence>
<dbReference type="InterPro" id="IPR008217">
    <property type="entry name" value="Ccc1_fam"/>
</dbReference>
<comment type="subcellular location">
    <subcellularLocation>
        <location evidence="1">Endomembrane system</location>
        <topology evidence="1">Multi-pass membrane protein</topology>
    </subcellularLocation>
</comment>
<feature type="transmembrane region" description="Helical" evidence="5">
    <location>
        <begin position="209"/>
        <end position="227"/>
    </location>
</feature>
<dbReference type="Pfam" id="PF01988">
    <property type="entry name" value="VIT1"/>
    <property type="match status" value="1"/>
</dbReference>
<sequence>MESIYHHKQTGRYIGDFVYGANDGIVTTFAVVTGSVGASLSPFIIIILGFANLVADGLSMAASSFLSRKSDLEYQEGQRKKEAWEIENLPEIEVQEVRDIFEKMGFTGPDLDRAVEITIKDKKRWVDIMMVHELGIIDDPDDQPWKHGLATFSAFVVAGLAPLLPFIIPAIAQNALILSSIFSGIALFTSGALRTLITPKSWWRGGLEMLAVGSLAAGAAFFVGLILKNLVGIGN</sequence>
<dbReference type="GO" id="GO:0030026">
    <property type="term" value="P:intracellular manganese ion homeostasis"/>
    <property type="evidence" value="ECO:0007669"/>
    <property type="project" value="InterPro"/>
</dbReference>
<feature type="transmembrane region" description="Helical" evidence="5">
    <location>
        <begin position="149"/>
        <end position="171"/>
    </location>
</feature>
<evidence type="ECO:0000256" key="1">
    <source>
        <dbReference type="ARBA" id="ARBA00004127"/>
    </source>
</evidence>
<feature type="transmembrane region" description="Helical" evidence="5">
    <location>
        <begin position="177"/>
        <end position="197"/>
    </location>
</feature>
<accession>A0A1G1WN30</accession>
<keyword evidence="4 5" id="KW-0472">Membrane</keyword>
<dbReference type="STRING" id="1802603.A3F35_01950"/>
<evidence type="ECO:0008006" key="8">
    <source>
        <dbReference type="Google" id="ProtNLM"/>
    </source>
</evidence>
<dbReference type="AlphaFoldDB" id="A0A1G1WN30"/>
<evidence type="ECO:0000256" key="5">
    <source>
        <dbReference type="SAM" id="Phobius"/>
    </source>
</evidence>
<comment type="caution">
    <text evidence="6">The sequence shown here is derived from an EMBL/GenBank/DDBJ whole genome shotgun (WGS) entry which is preliminary data.</text>
</comment>
<keyword evidence="3 5" id="KW-1133">Transmembrane helix</keyword>
<keyword evidence="2 5" id="KW-0812">Transmembrane</keyword>